<feature type="domain" description="Fatty acid desaturase" evidence="3">
    <location>
        <begin position="55"/>
        <end position="310"/>
    </location>
</feature>
<keyword evidence="2" id="KW-0472">Membrane</keyword>
<evidence type="ECO:0000313" key="4">
    <source>
        <dbReference type="EMBL" id="MBB6561736.1"/>
    </source>
</evidence>
<evidence type="ECO:0000256" key="1">
    <source>
        <dbReference type="SAM" id="MobiDB-lite"/>
    </source>
</evidence>
<comment type="caution">
    <text evidence="4">The sequence shown here is derived from an EMBL/GenBank/DDBJ whole genome shotgun (WGS) entry which is preliminary data.</text>
</comment>
<keyword evidence="4" id="KW-0560">Oxidoreductase</keyword>
<evidence type="ECO:0000256" key="2">
    <source>
        <dbReference type="SAM" id="Phobius"/>
    </source>
</evidence>
<keyword evidence="5" id="KW-1185">Reference proteome</keyword>
<evidence type="ECO:0000313" key="5">
    <source>
        <dbReference type="Proteomes" id="UP000575083"/>
    </source>
</evidence>
<name>A0A7X0UAX9_9BURK</name>
<evidence type="ECO:0000259" key="3">
    <source>
        <dbReference type="Pfam" id="PF00487"/>
    </source>
</evidence>
<dbReference type="AlphaFoldDB" id="A0A7X0UAX9"/>
<keyword evidence="2" id="KW-0812">Transmembrane</keyword>
<organism evidence="4 5">
    <name type="scientific">Acidovorax soli</name>
    <dbReference type="NCBI Taxonomy" id="592050"/>
    <lineage>
        <taxon>Bacteria</taxon>
        <taxon>Pseudomonadati</taxon>
        <taxon>Pseudomonadota</taxon>
        <taxon>Betaproteobacteria</taxon>
        <taxon>Burkholderiales</taxon>
        <taxon>Comamonadaceae</taxon>
        <taxon>Acidovorax</taxon>
    </lineage>
</organism>
<feature type="transmembrane region" description="Helical" evidence="2">
    <location>
        <begin position="189"/>
        <end position="211"/>
    </location>
</feature>
<proteinExistence type="predicted"/>
<sequence length="401" mass="45243">MTQPSTARPEISKAQLLQELSAFANPSDKKGVTLVLRDHVLYWAFIATVLLAEPMWLKVVAALMAGFRLSSFYTLAHDAAHGTLARSKRLNWVLALLAGVPATHNYRMWSHDHNKVHHPYTNGDHFDYYTPYSKAGYDALPWHKKVLEHIYRAPLGIGLWLYFAIHWFPTRVYPNVRTPKDQVPESRKYSALLLAYHGSYVAFLLCAPAFAPITALQAVLLGWVLPLFTLMFLSSTSLYIMHTHPDIPWFKSDDLRSNRHSPEVCSVVWVLPDWFSKVVNNVYNHAAHHAHAGIPSYHLLAAQKRMNELVGHKLVIEKASVRTLLRTMRTCKLYDYENHQWLDFKGQPSAPRIDLERKGLVALRNPVRRPAAPVQAPVPNPSPAPSGSGNALPHPMADATA</sequence>
<dbReference type="RefSeq" id="WP_184861052.1">
    <property type="nucleotide sequence ID" value="NZ_JACHLK010000009.1"/>
</dbReference>
<protein>
    <submittedName>
        <fullName evidence="4">Omega-6 fatty acid desaturase (Delta-12 desaturase)</fullName>
        <ecNumber evidence="4">1.14.19.-</ecNumber>
    </submittedName>
</protein>
<dbReference type="Pfam" id="PF00487">
    <property type="entry name" value="FA_desaturase"/>
    <property type="match status" value="1"/>
</dbReference>
<dbReference type="InterPro" id="IPR005804">
    <property type="entry name" value="FA_desaturase_dom"/>
</dbReference>
<feature type="transmembrane region" description="Helical" evidence="2">
    <location>
        <begin position="150"/>
        <end position="168"/>
    </location>
</feature>
<feature type="region of interest" description="Disordered" evidence="1">
    <location>
        <begin position="368"/>
        <end position="401"/>
    </location>
</feature>
<gene>
    <name evidence="4" type="ORF">HNP48_004430</name>
</gene>
<dbReference type="Proteomes" id="UP000575083">
    <property type="component" value="Unassembled WGS sequence"/>
</dbReference>
<dbReference type="EC" id="1.14.19.-" evidence="4"/>
<dbReference type="GO" id="GO:0016491">
    <property type="term" value="F:oxidoreductase activity"/>
    <property type="evidence" value="ECO:0007669"/>
    <property type="project" value="UniProtKB-KW"/>
</dbReference>
<accession>A0A7X0UAX9</accession>
<dbReference type="PANTHER" id="PTHR32100">
    <property type="entry name" value="OMEGA-6 FATTY ACID DESATURASE, CHLOROPLASTIC"/>
    <property type="match status" value="1"/>
</dbReference>
<keyword evidence="2" id="KW-1133">Transmembrane helix</keyword>
<feature type="transmembrane region" description="Helical" evidence="2">
    <location>
        <begin position="40"/>
        <end position="69"/>
    </location>
</feature>
<dbReference type="InterPro" id="IPR012171">
    <property type="entry name" value="Fatty_acid_desaturase"/>
</dbReference>
<feature type="transmembrane region" description="Helical" evidence="2">
    <location>
        <begin position="223"/>
        <end position="241"/>
    </location>
</feature>
<dbReference type="EMBL" id="JACHLK010000009">
    <property type="protein sequence ID" value="MBB6561736.1"/>
    <property type="molecule type" value="Genomic_DNA"/>
</dbReference>
<reference evidence="4 5" key="1">
    <citation type="submission" date="2020-08" db="EMBL/GenBank/DDBJ databases">
        <title>Functional genomics of gut bacteria from endangered species of beetles.</title>
        <authorList>
            <person name="Carlos-Shanley C."/>
        </authorList>
    </citation>
    <scope>NUCLEOTIDE SEQUENCE [LARGE SCALE GENOMIC DNA]</scope>
    <source>
        <strain evidence="4 5">S00198</strain>
    </source>
</reference>
<dbReference type="GO" id="GO:0006629">
    <property type="term" value="P:lipid metabolic process"/>
    <property type="evidence" value="ECO:0007669"/>
    <property type="project" value="InterPro"/>
</dbReference>